<proteinExistence type="predicted"/>
<dbReference type="AlphaFoldDB" id="A0A1S8WUC3"/>
<name>A0A1S8WUC3_OPIVI</name>
<protein>
    <submittedName>
        <fullName evidence="2">Uncharacterized protein</fullName>
    </submittedName>
</protein>
<evidence type="ECO:0000313" key="3">
    <source>
        <dbReference type="Proteomes" id="UP000243686"/>
    </source>
</evidence>
<feature type="compositionally biased region" description="Polar residues" evidence="1">
    <location>
        <begin position="14"/>
        <end position="39"/>
    </location>
</feature>
<gene>
    <name evidence="2" type="ORF">X801_06209</name>
</gene>
<organism evidence="2 3">
    <name type="scientific">Opisthorchis viverrini</name>
    <name type="common">Southeast Asian liver fluke</name>
    <dbReference type="NCBI Taxonomy" id="6198"/>
    <lineage>
        <taxon>Eukaryota</taxon>
        <taxon>Metazoa</taxon>
        <taxon>Spiralia</taxon>
        <taxon>Lophotrochozoa</taxon>
        <taxon>Platyhelminthes</taxon>
        <taxon>Trematoda</taxon>
        <taxon>Digenea</taxon>
        <taxon>Opisthorchiida</taxon>
        <taxon>Opisthorchiata</taxon>
        <taxon>Opisthorchiidae</taxon>
        <taxon>Opisthorchis</taxon>
    </lineage>
</organism>
<feature type="region of interest" description="Disordered" evidence="1">
    <location>
        <begin position="1"/>
        <end position="83"/>
    </location>
</feature>
<evidence type="ECO:0000256" key="1">
    <source>
        <dbReference type="SAM" id="MobiDB-lite"/>
    </source>
</evidence>
<sequence length="83" mass="8969">MDTKLPSPDAPTQFHPTVQQRSIRTPNTSTFDPVGTHSTPRAPGSALPTRGATVYPVTGLAPDSNEKKHVKRGDEEEAVFPMD</sequence>
<dbReference type="Proteomes" id="UP000243686">
    <property type="component" value="Unassembled WGS sequence"/>
</dbReference>
<reference evidence="2 3" key="1">
    <citation type="submission" date="2015-03" db="EMBL/GenBank/DDBJ databases">
        <title>Draft genome of the nematode, Opisthorchis viverrini.</title>
        <authorList>
            <person name="Mitreva M."/>
        </authorList>
    </citation>
    <scope>NUCLEOTIDE SEQUENCE [LARGE SCALE GENOMIC DNA]</scope>
    <source>
        <strain evidence="2">Khon Kaen</strain>
    </source>
</reference>
<dbReference type="EMBL" id="KV894688">
    <property type="protein sequence ID" value="OON17945.1"/>
    <property type="molecule type" value="Genomic_DNA"/>
</dbReference>
<evidence type="ECO:0000313" key="2">
    <source>
        <dbReference type="EMBL" id="OON17945.1"/>
    </source>
</evidence>
<accession>A0A1S8WUC3</accession>
<keyword evidence="3" id="KW-1185">Reference proteome</keyword>